<keyword evidence="1" id="KW-0472">Membrane</keyword>
<feature type="transmembrane region" description="Helical" evidence="1">
    <location>
        <begin position="278"/>
        <end position="297"/>
    </location>
</feature>
<gene>
    <name evidence="2" type="ORF">MOP44_10495</name>
</gene>
<feature type="transmembrane region" description="Helical" evidence="1">
    <location>
        <begin position="385"/>
        <end position="402"/>
    </location>
</feature>
<organism evidence="2 3">
    <name type="scientific">Occallatibacter riparius</name>
    <dbReference type="NCBI Taxonomy" id="1002689"/>
    <lineage>
        <taxon>Bacteria</taxon>
        <taxon>Pseudomonadati</taxon>
        <taxon>Acidobacteriota</taxon>
        <taxon>Terriglobia</taxon>
        <taxon>Terriglobales</taxon>
        <taxon>Acidobacteriaceae</taxon>
        <taxon>Occallatibacter</taxon>
    </lineage>
</organism>
<sequence length="574" mass="62870">MENGAESGGGMQYRQETQQWRLRDAFAAAILFMGSAAFVGWQNTRVAVLWDLGYLLDTSWRIALGQMPYRDFPLVHAPVTFLIQAGLIKLFGRHMLVPVIYAAVAGGLGSVIAWRIVLQTLRGAWWISLALSAPLIVVGIYAIYPYPIYDCDCSLAILVAMLLLMRVDESRGWVTPFCVGAACVLPLFVKQNMGLPFLAAVTAAVIALLVTHGSVRSAIRSSYAVVLLGIIAAIFLALGLLSATAGLHNYIHWTVEFAAQRRMPGLSAMLSVYEQPSLLWMAPMLAAGLALCWSRFAHATWGKILACALMAAPFVYSLIFLLMEDDADERADNLLALWPVWMLAAGAIALWSLRRGLNVRAAIPFIVLAGIHGSFLSQQLWGSTYALWPLLMVLIAVVLAEMPRAVRPAAIGVAVVACVIFATCGGLYAASLERLNYVDIPEDAPVELAQTTALRGAADRGPYLTNLDELIAFADREIPAGDALVLLPGEDPFYFATGRVPRFPVTLFDPATDPYSPAQLMAEARRRDVRWVIVKRVLQSKANAMPGFDETLQFVRRDFALFQSLAGYDVYRRK</sequence>
<evidence type="ECO:0008006" key="4">
    <source>
        <dbReference type="Google" id="ProtNLM"/>
    </source>
</evidence>
<dbReference type="AlphaFoldDB" id="A0A9J7BY90"/>
<dbReference type="KEGG" id="orp:MOP44_10495"/>
<dbReference type="RefSeq" id="WP_260795989.1">
    <property type="nucleotide sequence ID" value="NZ_CP093313.1"/>
</dbReference>
<feature type="transmembrane region" description="Helical" evidence="1">
    <location>
        <begin position="304"/>
        <end position="323"/>
    </location>
</feature>
<feature type="transmembrane region" description="Helical" evidence="1">
    <location>
        <begin position="335"/>
        <end position="354"/>
    </location>
</feature>
<feature type="transmembrane region" description="Helical" evidence="1">
    <location>
        <begin position="193"/>
        <end position="211"/>
    </location>
</feature>
<dbReference type="EMBL" id="CP093313">
    <property type="protein sequence ID" value="UWZ86349.1"/>
    <property type="molecule type" value="Genomic_DNA"/>
</dbReference>
<accession>A0A9J7BY90</accession>
<feature type="transmembrane region" description="Helical" evidence="1">
    <location>
        <begin position="223"/>
        <end position="247"/>
    </location>
</feature>
<reference evidence="2" key="1">
    <citation type="submission" date="2021-04" db="EMBL/GenBank/DDBJ databases">
        <title>Phylogenetic analysis of Acidobacteriaceae.</title>
        <authorList>
            <person name="Qiu L."/>
            <person name="Zhang Q."/>
        </authorList>
    </citation>
    <scope>NUCLEOTIDE SEQUENCE</scope>
    <source>
        <strain evidence="2">DSM 25168</strain>
    </source>
</reference>
<keyword evidence="1" id="KW-1133">Transmembrane helix</keyword>
<feature type="transmembrane region" description="Helical" evidence="1">
    <location>
        <begin position="123"/>
        <end position="144"/>
    </location>
</feature>
<feature type="transmembrane region" description="Helical" evidence="1">
    <location>
        <begin position="361"/>
        <end position="379"/>
    </location>
</feature>
<feature type="transmembrane region" description="Helical" evidence="1">
    <location>
        <begin position="151"/>
        <end position="167"/>
    </location>
</feature>
<evidence type="ECO:0000313" key="3">
    <source>
        <dbReference type="Proteomes" id="UP001059380"/>
    </source>
</evidence>
<feature type="transmembrane region" description="Helical" evidence="1">
    <location>
        <begin position="409"/>
        <end position="430"/>
    </location>
</feature>
<name>A0A9J7BY90_9BACT</name>
<feature type="transmembrane region" description="Helical" evidence="1">
    <location>
        <begin position="21"/>
        <end position="41"/>
    </location>
</feature>
<evidence type="ECO:0000313" key="2">
    <source>
        <dbReference type="EMBL" id="UWZ86349.1"/>
    </source>
</evidence>
<proteinExistence type="predicted"/>
<evidence type="ECO:0000256" key="1">
    <source>
        <dbReference type="SAM" id="Phobius"/>
    </source>
</evidence>
<keyword evidence="1" id="KW-0812">Transmembrane</keyword>
<feature type="transmembrane region" description="Helical" evidence="1">
    <location>
        <begin position="99"/>
        <end position="117"/>
    </location>
</feature>
<dbReference type="Proteomes" id="UP001059380">
    <property type="component" value="Chromosome"/>
</dbReference>
<keyword evidence="3" id="KW-1185">Reference proteome</keyword>
<protein>
    <recommendedName>
        <fullName evidence="4">Glycosyltransferase RgtA/B/C/D-like domain-containing protein</fullName>
    </recommendedName>
</protein>